<reference evidence="1 2" key="1">
    <citation type="submission" date="2012-12" db="EMBL/GenBank/DDBJ databases">
        <title>The Genome Sequence of Bacillus cereus VD184.</title>
        <authorList>
            <consortium name="The Broad Institute Genome Sequencing Platform"/>
            <consortium name="The Broad Institute Genome Sequencing Center for Infectious Disease"/>
            <person name="Feldgarden M."/>
            <person name="Van der Auwera G.A."/>
            <person name="Mahillon J."/>
            <person name="Duprez V."/>
            <person name="Timmery S."/>
            <person name="Mattelet C."/>
            <person name="Dierick K."/>
            <person name="Sun M."/>
            <person name="Yu Z."/>
            <person name="Zhu L."/>
            <person name="Hu X."/>
            <person name="Shank E.B."/>
            <person name="Swiecicka I."/>
            <person name="Hansen B.M."/>
            <person name="Andrup L."/>
            <person name="Walker B."/>
            <person name="Young S.K."/>
            <person name="Zeng Q."/>
            <person name="Gargeya S."/>
            <person name="Fitzgerald M."/>
            <person name="Haas B."/>
            <person name="Abouelleil A."/>
            <person name="Alvarado L."/>
            <person name="Arachchi H.M."/>
            <person name="Berlin A.M."/>
            <person name="Chapman S.B."/>
            <person name="Dewar J."/>
            <person name="Goldberg J."/>
            <person name="Griggs A."/>
            <person name="Gujja S."/>
            <person name="Hansen M."/>
            <person name="Howarth C."/>
            <person name="Imamovic A."/>
            <person name="Larimer J."/>
            <person name="McCowan C."/>
            <person name="Murphy C."/>
            <person name="Neiman D."/>
            <person name="Pearson M."/>
            <person name="Priest M."/>
            <person name="Roberts A."/>
            <person name="Saif S."/>
            <person name="Shea T."/>
            <person name="Sisk P."/>
            <person name="Sykes S."/>
            <person name="Wortman J."/>
            <person name="Nusbaum C."/>
            <person name="Birren B."/>
        </authorList>
    </citation>
    <scope>NUCLEOTIDE SEQUENCE [LARGE SCALE GENOMIC DNA]</scope>
    <source>
        <strain evidence="1 2">VD184</strain>
    </source>
</reference>
<evidence type="ECO:0000313" key="1">
    <source>
        <dbReference type="EMBL" id="EOQ17210.1"/>
    </source>
</evidence>
<dbReference type="EMBL" id="AHFK01000030">
    <property type="protein sequence ID" value="EOQ17210.1"/>
    <property type="molecule type" value="Genomic_DNA"/>
</dbReference>
<gene>
    <name evidence="1" type="ORF">IKC_01948</name>
</gene>
<protein>
    <submittedName>
        <fullName evidence="1">Uncharacterized protein</fullName>
    </submittedName>
</protein>
<accession>A0A9W5R9R5</accession>
<dbReference type="AlphaFoldDB" id="A0A9W5R9R5"/>
<evidence type="ECO:0000313" key="2">
    <source>
        <dbReference type="Proteomes" id="UP000014028"/>
    </source>
</evidence>
<proteinExistence type="predicted"/>
<organism evidence="1 2">
    <name type="scientific">Bacillus cereus VD184</name>
    <dbReference type="NCBI Taxonomy" id="1053242"/>
    <lineage>
        <taxon>Bacteria</taxon>
        <taxon>Bacillati</taxon>
        <taxon>Bacillota</taxon>
        <taxon>Bacilli</taxon>
        <taxon>Bacillales</taxon>
        <taxon>Bacillaceae</taxon>
        <taxon>Bacillus</taxon>
        <taxon>Bacillus cereus group</taxon>
    </lineage>
</organism>
<name>A0A9W5R9R5_BACCE</name>
<dbReference type="Proteomes" id="UP000014028">
    <property type="component" value="Unassembled WGS sequence"/>
</dbReference>
<sequence>MRTNVKNGTIFLGYAATEAGKIRVGEVRCMDVRLFTPADFCPVFADTNEIGLVERLYVEVNPENDELYGDDAIRHINPRDILSGTIIDPKDFFAERMGGKE</sequence>
<dbReference type="RefSeq" id="WP_016122139.1">
    <property type="nucleotide sequence ID" value="NZ_KB976825.1"/>
</dbReference>
<comment type="caution">
    <text evidence="1">The sequence shown here is derived from an EMBL/GenBank/DDBJ whole genome shotgun (WGS) entry which is preliminary data.</text>
</comment>